<evidence type="ECO:0000313" key="4">
    <source>
        <dbReference type="Proteomes" id="UP000620124"/>
    </source>
</evidence>
<keyword evidence="4" id="KW-1185">Reference proteome</keyword>
<feature type="region of interest" description="Disordered" evidence="2">
    <location>
        <begin position="563"/>
        <end position="603"/>
    </location>
</feature>
<accession>A0A8H6X6E9</accession>
<protein>
    <recommendedName>
        <fullName evidence="5">F-box domain-containing protein</fullName>
    </recommendedName>
</protein>
<evidence type="ECO:0000313" key="3">
    <source>
        <dbReference type="EMBL" id="KAF7335400.1"/>
    </source>
</evidence>
<evidence type="ECO:0008006" key="5">
    <source>
        <dbReference type="Google" id="ProtNLM"/>
    </source>
</evidence>
<dbReference type="EMBL" id="JACAZI010000024">
    <property type="protein sequence ID" value="KAF7335400.1"/>
    <property type="molecule type" value="Genomic_DNA"/>
</dbReference>
<sequence>MSSRRSRQSVSESDTPYKNYLYTNFVPSEDECRRIRDFVILPIQELRETTNEIARLQDLLKELAQKREELREFVQSHLALVSGARRLPHDILGEIFMAALPQNDTAPMDPMKSPLLLLRICNEWRRLALSMPRLWASPCVSDYSSSRSRRNNTGVKMWLTRSGSLPLSISYTSYTATPSSTCLQTLIDCSSRWKHIRFNFHSFRGSQFLEDLSPEDVPLLKTIIIGGGDITERGVDPAFFSFIRSPSIRAMSLRRHSSSLKNLLASEHLAHLSLRAILFTDALDIFRRCPALQTCNLEICGSSEDVLPTSAPIHLEGMHRLSVVDFASAVNTSLFDHLHLPNLQCLEYCAHNKKDPFPVLTSLSTPHILKDLSLSAEISIEALAEVLRRFDMLQTLLLHRPRKCSIETVAGSSMFTLLTPPSSSSSETLCPRLRSLHSLGFDLGSDNELLNLIEARRGAEGVQPLSIVHISFKRKQEVDITQVLTPGGGVVELRYPTDAEFQAIIPAPMRRGGLTLVRRSVYSHIPSFPDSPELLSWQRDPTNDWAPISGEWLAEYAQWGREGIQSSRGTVEPPKRYQRPRYMEESEAEEEQSEGNSDADDRE</sequence>
<proteinExistence type="predicted"/>
<evidence type="ECO:0000256" key="2">
    <source>
        <dbReference type="SAM" id="MobiDB-lite"/>
    </source>
</evidence>
<gene>
    <name evidence="3" type="ORF">MVEN_02192700</name>
</gene>
<comment type="caution">
    <text evidence="3">The sequence shown here is derived from an EMBL/GenBank/DDBJ whole genome shotgun (WGS) entry which is preliminary data.</text>
</comment>
<evidence type="ECO:0000256" key="1">
    <source>
        <dbReference type="SAM" id="Coils"/>
    </source>
</evidence>
<dbReference type="SUPFAM" id="SSF52047">
    <property type="entry name" value="RNI-like"/>
    <property type="match status" value="1"/>
</dbReference>
<reference evidence="3" key="1">
    <citation type="submission" date="2020-05" db="EMBL/GenBank/DDBJ databases">
        <title>Mycena genomes resolve the evolution of fungal bioluminescence.</title>
        <authorList>
            <person name="Tsai I.J."/>
        </authorList>
    </citation>
    <scope>NUCLEOTIDE SEQUENCE</scope>
    <source>
        <strain evidence="3">CCC161011</strain>
    </source>
</reference>
<feature type="compositionally biased region" description="Acidic residues" evidence="2">
    <location>
        <begin position="585"/>
        <end position="603"/>
    </location>
</feature>
<dbReference type="Proteomes" id="UP000620124">
    <property type="component" value="Unassembled WGS sequence"/>
</dbReference>
<dbReference type="AlphaFoldDB" id="A0A8H6X6E9"/>
<keyword evidence="1" id="KW-0175">Coiled coil</keyword>
<feature type="coiled-coil region" evidence="1">
    <location>
        <begin position="46"/>
        <end position="76"/>
    </location>
</feature>
<organism evidence="3 4">
    <name type="scientific">Mycena venus</name>
    <dbReference type="NCBI Taxonomy" id="2733690"/>
    <lineage>
        <taxon>Eukaryota</taxon>
        <taxon>Fungi</taxon>
        <taxon>Dikarya</taxon>
        <taxon>Basidiomycota</taxon>
        <taxon>Agaricomycotina</taxon>
        <taxon>Agaricomycetes</taxon>
        <taxon>Agaricomycetidae</taxon>
        <taxon>Agaricales</taxon>
        <taxon>Marasmiineae</taxon>
        <taxon>Mycenaceae</taxon>
        <taxon>Mycena</taxon>
    </lineage>
</organism>
<name>A0A8H6X6E9_9AGAR</name>
<dbReference type="OrthoDB" id="3045836at2759"/>